<feature type="transmembrane region" description="Helical" evidence="1">
    <location>
        <begin position="119"/>
        <end position="143"/>
    </location>
</feature>
<name>A0AAN6E6K6_9EURO</name>
<proteinExistence type="predicted"/>
<feature type="transmembrane region" description="Helical" evidence="1">
    <location>
        <begin position="21"/>
        <end position="48"/>
    </location>
</feature>
<protein>
    <submittedName>
        <fullName evidence="2">Uncharacterized protein</fullName>
    </submittedName>
</protein>
<gene>
    <name evidence="2" type="ORF">EDD36DRAFT_43138</name>
</gene>
<evidence type="ECO:0000313" key="3">
    <source>
        <dbReference type="Proteomes" id="UP001203852"/>
    </source>
</evidence>
<dbReference type="Proteomes" id="UP001203852">
    <property type="component" value="Unassembled WGS sequence"/>
</dbReference>
<comment type="caution">
    <text evidence="2">The sequence shown here is derived from an EMBL/GenBank/DDBJ whole genome shotgun (WGS) entry which is preliminary data.</text>
</comment>
<dbReference type="AlphaFoldDB" id="A0AAN6E6K6"/>
<dbReference type="EMBL" id="MU404350">
    <property type="protein sequence ID" value="KAI1618793.1"/>
    <property type="molecule type" value="Genomic_DNA"/>
</dbReference>
<evidence type="ECO:0000256" key="1">
    <source>
        <dbReference type="SAM" id="Phobius"/>
    </source>
</evidence>
<reference evidence="2" key="1">
    <citation type="journal article" date="2022" name="bioRxiv">
        <title>Deciphering the potential niche of two novel black yeast fungi from a biological soil crust based on their genomes, phenotypes, and melanin regulation.</title>
        <authorList>
            <consortium name="DOE Joint Genome Institute"/>
            <person name="Carr E.C."/>
            <person name="Barton Q."/>
            <person name="Grambo S."/>
            <person name="Sullivan M."/>
            <person name="Renfro C.M."/>
            <person name="Kuo A."/>
            <person name="Pangilinan J."/>
            <person name="Lipzen A."/>
            <person name="Keymanesh K."/>
            <person name="Savage E."/>
            <person name="Barry K."/>
            <person name="Grigoriev I.V."/>
            <person name="Riekhof W.R."/>
            <person name="Harris S.S."/>
        </authorList>
    </citation>
    <scope>NUCLEOTIDE SEQUENCE</scope>
    <source>
        <strain evidence="2">JF 03-4F</strain>
    </source>
</reference>
<feature type="transmembrane region" description="Helical" evidence="1">
    <location>
        <begin position="84"/>
        <end position="103"/>
    </location>
</feature>
<organism evidence="2 3">
    <name type="scientific">Exophiala viscosa</name>
    <dbReference type="NCBI Taxonomy" id="2486360"/>
    <lineage>
        <taxon>Eukaryota</taxon>
        <taxon>Fungi</taxon>
        <taxon>Dikarya</taxon>
        <taxon>Ascomycota</taxon>
        <taxon>Pezizomycotina</taxon>
        <taxon>Eurotiomycetes</taxon>
        <taxon>Chaetothyriomycetidae</taxon>
        <taxon>Chaetothyriales</taxon>
        <taxon>Herpotrichiellaceae</taxon>
        <taxon>Exophiala</taxon>
    </lineage>
</organism>
<evidence type="ECO:0000313" key="2">
    <source>
        <dbReference type="EMBL" id="KAI1618793.1"/>
    </source>
</evidence>
<keyword evidence="3" id="KW-1185">Reference proteome</keyword>
<keyword evidence="1" id="KW-1133">Transmembrane helix</keyword>
<keyword evidence="1" id="KW-0812">Transmembrane</keyword>
<accession>A0AAN6E6K6</accession>
<feature type="transmembrane region" description="Helical" evidence="1">
    <location>
        <begin position="209"/>
        <end position="228"/>
    </location>
</feature>
<sequence length="256" mass="28715">MNYFSASENKYNSRVARMQYTPLYVALGLLMLDGVIEVGMVGSMVGFLHARAGKFFTVNASTGTFDLHGKPVGLLVNQGHTSNGAAGTAVVLVGIIGLLVIWYEKRRARQTQMTGHSKVFLFWVVMTFVSAGLTLSAIVYTFVVTAQTNSQSINLSVAEANPEPKMYPLDQWTPENWFIAVLKLPLEHESDRSTIRYHLDLMRGWRWNLIPLFILGLAASMTALWELIGGRRWMEGESREKLRNRGSKERIGEPYP</sequence>
<keyword evidence="1" id="KW-0472">Membrane</keyword>